<evidence type="ECO:0000256" key="2">
    <source>
        <dbReference type="ARBA" id="ARBA00023157"/>
    </source>
</evidence>
<dbReference type="AlphaFoldDB" id="A0A0J6FAP9"/>
<reference evidence="5" key="3">
    <citation type="journal article" date="2010" name="Genome Res.">
        <title>Population genomic sequencing of Coccidioides fungi reveals recent hybridization and transposon control.</title>
        <authorList>
            <person name="Neafsey D.E."/>
            <person name="Barker B.M."/>
            <person name="Sharpton T.J."/>
            <person name="Stajich J.E."/>
            <person name="Park D.J."/>
            <person name="Whiston E."/>
            <person name="Hung C.-Y."/>
            <person name="McMahan C."/>
            <person name="White J."/>
            <person name="Sykes S."/>
            <person name="Heiman D."/>
            <person name="Young S."/>
            <person name="Zeng Q."/>
            <person name="Abouelleil A."/>
            <person name="Aftuck L."/>
            <person name="Bessette D."/>
            <person name="Brown A."/>
            <person name="FitzGerald M."/>
            <person name="Lui A."/>
            <person name="Macdonald J.P."/>
            <person name="Priest M."/>
            <person name="Orbach M.J."/>
            <person name="Galgiani J.N."/>
            <person name="Kirkland T.N."/>
            <person name="Cole G.T."/>
            <person name="Birren B.W."/>
            <person name="Henn M.R."/>
            <person name="Taylor J.W."/>
            <person name="Rounsley S.D."/>
        </authorList>
    </citation>
    <scope>NUCLEOTIDE SEQUENCE [LARGE SCALE GENOMIC DNA]</scope>
    <source>
        <strain evidence="5">RMSCC 3488</strain>
    </source>
</reference>
<evidence type="ECO:0000313" key="5">
    <source>
        <dbReference type="Proteomes" id="UP000054567"/>
    </source>
</evidence>
<reference evidence="5" key="2">
    <citation type="journal article" date="2009" name="Genome Res.">
        <title>Comparative genomic analyses of the human fungal pathogens Coccidioides and their relatives.</title>
        <authorList>
            <person name="Sharpton T.J."/>
            <person name="Stajich J.E."/>
            <person name="Rounsley S.D."/>
            <person name="Gardner M.J."/>
            <person name="Wortman J.R."/>
            <person name="Jordar V.S."/>
            <person name="Maiti R."/>
            <person name="Kodira C.D."/>
            <person name="Neafsey D.E."/>
            <person name="Zeng Q."/>
            <person name="Hung C.-Y."/>
            <person name="McMahan C."/>
            <person name="Muszewska A."/>
            <person name="Grynberg M."/>
            <person name="Mandel M.A."/>
            <person name="Kellner E.M."/>
            <person name="Barker B.M."/>
            <person name="Galgiani J.N."/>
            <person name="Orbach M.J."/>
            <person name="Kirkland T.N."/>
            <person name="Cole G.T."/>
            <person name="Henn M.R."/>
            <person name="Birren B.W."/>
            <person name="Taylor J.W."/>
        </authorList>
    </citation>
    <scope>NUCLEOTIDE SEQUENCE [LARGE SCALE GENOMIC DNA]</scope>
    <source>
        <strain evidence="5">RMSCC 3488</strain>
    </source>
</reference>
<dbReference type="Proteomes" id="UP000054567">
    <property type="component" value="Unassembled WGS sequence"/>
</dbReference>
<gene>
    <name evidence="4" type="ORF">CPAG_02360</name>
</gene>
<protein>
    <submittedName>
        <fullName evidence="4">Acetylxylan esterase</fullName>
    </submittedName>
</protein>
<evidence type="ECO:0000256" key="3">
    <source>
        <dbReference type="SAM" id="SignalP"/>
    </source>
</evidence>
<keyword evidence="1" id="KW-0378">Hydrolase</keyword>
<accession>A0A0J6FAP9</accession>
<dbReference type="EMBL" id="DS268109">
    <property type="protein sequence ID" value="KMM66019.1"/>
    <property type="molecule type" value="Genomic_DNA"/>
</dbReference>
<dbReference type="PANTHER" id="PTHR33630:SF9">
    <property type="entry name" value="CUTINASE 4"/>
    <property type="match status" value="1"/>
</dbReference>
<dbReference type="Pfam" id="PF01083">
    <property type="entry name" value="Cutinase"/>
    <property type="match status" value="1"/>
</dbReference>
<dbReference type="SMART" id="SM01110">
    <property type="entry name" value="Cutinase"/>
    <property type="match status" value="1"/>
</dbReference>
<dbReference type="PANTHER" id="PTHR33630">
    <property type="entry name" value="CUTINASE RV1984C-RELATED-RELATED"/>
    <property type="match status" value="1"/>
</dbReference>
<name>A0A0J6FAP9_COCPO</name>
<dbReference type="Gene3D" id="3.40.50.1820">
    <property type="entry name" value="alpha/beta hydrolase"/>
    <property type="match status" value="1"/>
</dbReference>
<dbReference type="VEuPathDB" id="FungiDB:CPAG_02360"/>
<sequence length="229" mass="24445">MLLLSAIATLALHGALCLARPAPAETQNDCAPVHIMSARGSNQPPGEGPTLAPLVDAIVADHPGSTREPIVWPALIFPYAESSHNGTLAVTAQLTAYVERCPKSKIVLLGFSQGSHVIGDSLCGGGGLPGIGPITDPISTTIGDHVSAIVWLGDPRHRGNDTYNRGTSVRDGIFPRLQSQSCEHYAANLQSYCDTRDIFCDSGDSLHVHRGYIPKYLEAAKQFVNERLR</sequence>
<dbReference type="InterPro" id="IPR000675">
    <property type="entry name" value="Cutinase/axe"/>
</dbReference>
<dbReference type="OrthoDB" id="2586582at2759"/>
<organism evidence="4 5">
    <name type="scientific">Coccidioides posadasii RMSCC 3488</name>
    <dbReference type="NCBI Taxonomy" id="454284"/>
    <lineage>
        <taxon>Eukaryota</taxon>
        <taxon>Fungi</taxon>
        <taxon>Dikarya</taxon>
        <taxon>Ascomycota</taxon>
        <taxon>Pezizomycotina</taxon>
        <taxon>Eurotiomycetes</taxon>
        <taxon>Eurotiomycetidae</taxon>
        <taxon>Onygenales</taxon>
        <taxon>Onygenaceae</taxon>
        <taxon>Coccidioides</taxon>
    </lineage>
</organism>
<dbReference type="GO" id="GO:0052689">
    <property type="term" value="F:carboxylic ester hydrolase activity"/>
    <property type="evidence" value="ECO:0007669"/>
    <property type="project" value="UniProtKB-ARBA"/>
</dbReference>
<evidence type="ECO:0000313" key="4">
    <source>
        <dbReference type="EMBL" id="KMM66019.1"/>
    </source>
</evidence>
<keyword evidence="2" id="KW-1015">Disulfide bond</keyword>
<dbReference type="InterPro" id="IPR029058">
    <property type="entry name" value="AB_hydrolase_fold"/>
</dbReference>
<evidence type="ECO:0000256" key="1">
    <source>
        <dbReference type="ARBA" id="ARBA00022801"/>
    </source>
</evidence>
<dbReference type="SUPFAM" id="SSF53474">
    <property type="entry name" value="alpha/beta-Hydrolases"/>
    <property type="match status" value="1"/>
</dbReference>
<reference evidence="4 5" key="1">
    <citation type="submission" date="2007-06" db="EMBL/GenBank/DDBJ databases">
        <title>The Genome Sequence of Coccidioides posadasii RMSCC_3488.</title>
        <authorList>
            <consortium name="Coccidioides Genome Resources Consortium"/>
            <consortium name="The Broad Institute Genome Sequencing Platform"/>
            <person name="Henn M.R."/>
            <person name="Sykes S."/>
            <person name="Young S."/>
            <person name="Jaffe D."/>
            <person name="Berlin A."/>
            <person name="Alvarez P."/>
            <person name="Butler J."/>
            <person name="Gnerre S."/>
            <person name="Grabherr M."/>
            <person name="Mauceli E."/>
            <person name="Brockman W."/>
            <person name="Kodira C."/>
            <person name="Alvarado L."/>
            <person name="Zeng Q."/>
            <person name="Crawford M."/>
            <person name="Antoine C."/>
            <person name="Devon K."/>
            <person name="Galgiani J."/>
            <person name="Orsborn K."/>
            <person name="Lewis M.L."/>
            <person name="Nusbaum C."/>
            <person name="Galagan J."/>
            <person name="Birren B."/>
        </authorList>
    </citation>
    <scope>NUCLEOTIDE SEQUENCE [LARGE SCALE GENOMIC DNA]</scope>
    <source>
        <strain evidence="4 5">RMSCC 3488</strain>
    </source>
</reference>
<feature type="chain" id="PRO_5005270872" evidence="3">
    <location>
        <begin position="20"/>
        <end position="229"/>
    </location>
</feature>
<feature type="signal peptide" evidence="3">
    <location>
        <begin position="1"/>
        <end position="19"/>
    </location>
</feature>
<proteinExistence type="predicted"/>
<keyword evidence="3" id="KW-0732">Signal</keyword>